<gene>
    <name evidence="1" type="ORF">GGD53_003031</name>
</gene>
<sequence>MAITTHAHSESRNERHRVITMKSGGSGQRRQQPALPFVLNQSAMAII</sequence>
<organism evidence="1 2">
    <name type="scientific">Rhizobium aethiopicum</name>
    <dbReference type="NCBI Taxonomy" id="1138170"/>
    <lineage>
        <taxon>Bacteria</taxon>
        <taxon>Pseudomonadati</taxon>
        <taxon>Pseudomonadota</taxon>
        <taxon>Alphaproteobacteria</taxon>
        <taxon>Hyphomicrobiales</taxon>
        <taxon>Rhizobiaceae</taxon>
        <taxon>Rhizobium/Agrobacterium group</taxon>
        <taxon>Rhizobium</taxon>
    </lineage>
</organism>
<comment type="caution">
    <text evidence="1">The sequence shown here is derived from an EMBL/GenBank/DDBJ whole genome shotgun (WGS) entry which is preliminary data.</text>
</comment>
<dbReference type="AlphaFoldDB" id="A0A7W6MJJ7"/>
<dbReference type="RefSeq" id="WP_184457204.1">
    <property type="nucleotide sequence ID" value="NZ_JACIFV010000009.1"/>
</dbReference>
<proteinExistence type="predicted"/>
<name>A0A7W6MJJ7_9HYPH</name>
<evidence type="ECO:0000313" key="2">
    <source>
        <dbReference type="Proteomes" id="UP000524492"/>
    </source>
</evidence>
<evidence type="ECO:0000313" key="1">
    <source>
        <dbReference type="EMBL" id="MBB4192871.1"/>
    </source>
</evidence>
<reference evidence="1 2" key="1">
    <citation type="submission" date="2020-08" db="EMBL/GenBank/DDBJ databases">
        <title>Genomic Encyclopedia of Type Strains, Phase IV (KMG-V): Genome sequencing to study the core and pangenomes of soil and plant-associated prokaryotes.</title>
        <authorList>
            <person name="Whitman W."/>
        </authorList>
    </citation>
    <scope>NUCLEOTIDE SEQUENCE [LARGE SCALE GENOMIC DNA]</scope>
    <source>
        <strain evidence="1 2">SEMIA 4074</strain>
    </source>
</reference>
<protein>
    <submittedName>
        <fullName evidence="1">Uncharacterized protein</fullName>
    </submittedName>
</protein>
<keyword evidence="2" id="KW-1185">Reference proteome</keyword>
<accession>A0A7W6MJJ7</accession>
<dbReference type="Proteomes" id="UP000524492">
    <property type="component" value="Unassembled WGS sequence"/>
</dbReference>
<dbReference type="EMBL" id="JACIFV010000009">
    <property type="protein sequence ID" value="MBB4192871.1"/>
    <property type="molecule type" value="Genomic_DNA"/>
</dbReference>